<dbReference type="AlphaFoldDB" id="A0A7T0BWP2"/>
<dbReference type="Proteomes" id="UP000594688">
    <property type="component" value="Chromosome"/>
</dbReference>
<dbReference type="Gene3D" id="1.10.760.10">
    <property type="entry name" value="Cytochrome c-like domain"/>
    <property type="match status" value="4"/>
</dbReference>
<evidence type="ECO:0000256" key="5">
    <source>
        <dbReference type="SAM" id="SignalP"/>
    </source>
</evidence>
<evidence type="ECO:0000313" key="7">
    <source>
        <dbReference type="EMBL" id="QPJ62336.1"/>
    </source>
</evidence>
<feature type="chain" id="PRO_5032933036" evidence="5">
    <location>
        <begin position="28"/>
        <end position="469"/>
    </location>
</feature>
<dbReference type="InterPro" id="IPR009056">
    <property type="entry name" value="Cyt_c-like_dom"/>
</dbReference>
<feature type="signal peptide" evidence="5">
    <location>
        <begin position="1"/>
        <end position="27"/>
    </location>
</feature>
<name>A0A7T0BWP2_9BACT</name>
<dbReference type="Pfam" id="PF00034">
    <property type="entry name" value="Cytochrom_C"/>
    <property type="match status" value="1"/>
</dbReference>
<dbReference type="SUPFAM" id="SSF46626">
    <property type="entry name" value="Cytochrome c"/>
    <property type="match status" value="4"/>
</dbReference>
<feature type="domain" description="Cytochrome c" evidence="6">
    <location>
        <begin position="136"/>
        <end position="220"/>
    </location>
</feature>
<evidence type="ECO:0000256" key="3">
    <source>
        <dbReference type="ARBA" id="ARBA00023004"/>
    </source>
</evidence>
<dbReference type="GO" id="GO:0020037">
    <property type="term" value="F:heme binding"/>
    <property type="evidence" value="ECO:0007669"/>
    <property type="project" value="InterPro"/>
</dbReference>
<feature type="domain" description="Cytochrome c" evidence="6">
    <location>
        <begin position="238"/>
        <end position="329"/>
    </location>
</feature>
<keyword evidence="1 4" id="KW-0349">Heme</keyword>
<sequence length="469" mass="52985">MKKFLFFSLLSAALVFILLTSTIPAIADDLGKRLVQKKCAACHKFEGKAESRFKLKAPDLMWGGSKLQRKWLIRYLTGKEGRVYKQGYRWDNSRKPAKHMVVKQKEAEAIADYFKKALKDPRVKANVLDLSRFSEMEAALGEKIFKEHSCIACHQIEEDGKALGGSQSTSFLDAGKRLNVDWVYRFNMKPPDFVPHSGEFEADVSELGLRYVTGFIMTLGVKDFKFYEPWNDKYFKKASTKRGAQFYKEYCAQCHGFSGKGDGPAALDLKPKPAIHAQMAIDKEPIDYLFNVIYYGGKNVGKSALMPYWGITLGHQGVADVIAYMRETFKGQKATALAKSPNDDPSVLGACPQVRKTHQAPSDILGLKNPLEPTEKNLKKGKILYLRKARPLACKHCHGLEGDGKGYKAVNMIPPPRNFTCAKTMKEITDGQMFWIIKNGSKNTEMQAYDKLKDTQVWQLVLYLRKFSK</sequence>
<dbReference type="GO" id="GO:0009055">
    <property type="term" value="F:electron transfer activity"/>
    <property type="evidence" value="ECO:0007669"/>
    <property type="project" value="InterPro"/>
</dbReference>
<evidence type="ECO:0000256" key="4">
    <source>
        <dbReference type="PROSITE-ProRule" id="PRU00433"/>
    </source>
</evidence>
<protein>
    <submittedName>
        <fullName evidence="7">Cytochrome c</fullName>
    </submittedName>
</protein>
<dbReference type="PANTHER" id="PTHR35008:SF4">
    <property type="entry name" value="BLL4482 PROTEIN"/>
    <property type="match status" value="1"/>
</dbReference>
<dbReference type="InterPro" id="IPR051459">
    <property type="entry name" value="Cytochrome_c-type_DH"/>
</dbReference>
<dbReference type="EMBL" id="CP048685">
    <property type="protein sequence ID" value="QPJ62336.1"/>
    <property type="molecule type" value="Genomic_DNA"/>
</dbReference>
<evidence type="ECO:0000313" key="8">
    <source>
        <dbReference type="Proteomes" id="UP000594688"/>
    </source>
</evidence>
<organism evidence="7 8">
    <name type="scientific">Candidatus Nitronauta litoralis</name>
    <dbReference type="NCBI Taxonomy" id="2705533"/>
    <lineage>
        <taxon>Bacteria</taxon>
        <taxon>Pseudomonadati</taxon>
        <taxon>Nitrospinota/Tectimicrobiota group</taxon>
        <taxon>Nitrospinota</taxon>
        <taxon>Nitrospinia</taxon>
        <taxon>Nitrospinales</taxon>
        <taxon>Nitrospinaceae</taxon>
        <taxon>Candidatus Nitronauta</taxon>
    </lineage>
</organism>
<dbReference type="Pfam" id="PF13442">
    <property type="entry name" value="Cytochrome_CBB3"/>
    <property type="match status" value="2"/>
</dbReference>
<evidence type="ECO:0000256" key="1">
    <source>
        <dbReference type="ARBA" id="ARBA00022617"/>
    </source>
</evidence>
<proteinExistence type="predicted"/>
<feature type="domain" description="Cytochrome c" evidence="6">
    <location>
        <begin position="376"/>
        <end position="468"/>
    </location>
</feature>
<accession>A0A7T0BWP2</accession>
<dbReference type="GO" id="GO:0046872">
    <property type="term" value="F:metal ion binding"/>
    <property type="evidence" value="ECO:0007669"/>
    <property type="project" value="UniProtKB-KW"/>
</dbReference>
<gene>
    <name evidence="7" type="ORF">G3M70_10830</name>
</gene>
<dbReference type="InterPro" id="IPR036909">
    <property type="entry name" value="Cyt_c-like_dom_sf"/>
</dbReference>
<feature type="domain" description="Cytochrome c" evidence="6">
    <location>
        <begin position="26"/>
        <end position="118"/>
    </location>
</feature>
<dbReference type="PROSITE" id="PS51007">
    <property type="entry name" value="CYTC"/>
    <property type="match status" value="4"/>
</dbReference>
<dbReference type="KEGG" id="nli:G3M70_10830"/>
<keyword evidence="3 4" id="KW-0408">Iron</keyword>
<evidence type="ECO:0000256" key="2">
    <source>
        <dbReference type="ARBA" id="ARBA00022723"/>
    </source>
</evidence>
<reference evidence="7 8" key="1">
    <citation type="submission" date="2020-02" db="EMBL/GenBank/DDBJ databases">
        <title>Genomic and physiological characterization of two novel Nitrospinaceae genera.</title>
        <authorList>
            <person name="Mueller A.J."/>
            <person name="Jung M.-Y."/>
            <person name="Strachan C.R."/>
            <person name="Herbold C.W."/>
            <person name="Kirkegaard R.H."/>
            <person name="Daims H."/>
        </authorList>
    </citation>
    <scope>NUCLEOTIDE SEQUENCE [LARGE SCALE GENOMIC DNA]</scope>
    <source>
        <strain evidence="7">EB</strain>
    </source>
</reference>
<keyword evidence="5" id="KW-0732">Signal</keyword>
<keyword evidence="2 4" id="KW-0479">Metal-binding</keyword>
<evidence type="ECO:0000259" key="6">
    <source>
        <dbReference type="PROSITE" id="PS51007"/>
    </source>
</evidence>
<dbReference type="PANTHER" id="PTHR35008">
    <property type="entry name" value="BLL4482 PROTEIN-RELATED"/>
    <property type="match status" value="1"/>
</dbReference>